<evidence type="ECO:0000313" key="3">
    <source>
        <dbReference type="Proteomes" id="UP000289738"/>
    </source>
</evidence>
<sequence length="80" mass="8980">MAERSKELLHLEHKATPLSSLESTLLVCKGKREQCIQAKILPPNGTPLTSPILKSQHTKSKNREMLEEVTQTTKGSDLHY</sequence>
<reference evidence="2 3" key="1">
    <citation type="submission" date="2019-01" db="EMBL/GenBank/DDBJ databases">
        <title>Sequencing of cultivated peanut Arachis hypogaea provides insights into genome evolution and oil improvement.</title>
        <authorList>
            <person name="Chen X."/>
        </authorList>
    </citation>
    <scope>NUCLEOTIDE SEQUENCE [LARGE SCALE GENOMIC DNA]</scope>
    <source>
        <strain evidence="3">cv. Fuhuasheng</strain>
        <tissue evidence="2">Leaves</tissue>
    </source>
</reference>
<organism evidence="2 3">
    <name type="scientific">Arachis hypogaea</name>
    <name type="common">Peanut</name>
    <dbReference type="NCBI Taxonomy" id="3818"/>
    <lineage>
        <taxon>Eukaryota</taxon>
        <taxon>Viridiplantae</taxon>
        <taxon>Streptophyta</taxon>
        <taxon>Embryophyta</taxon>
        <taxon>Tracheophyta</taxon>
        <taxon>Spermatophyta</taxon>
        <taxon>Magnoliopsida</taxon>
        <taxon>eudicotyledons</taxon>
        <taxon>Gunneridae</taxon>
        <taxon>Pentapetalae</taxon>
        <taxon>rosids</taxon>
        <taxon>fabids</taxon>
        <taxon>Fabales</taxon>
        <taxon>Fabaceae</taxon>
        <taxon>Papilionoideae</taxon>
        <taxon>50 kb inversion clade</taxon>
        <taxon>dalbergioids sensu lato</taxon>
        <taxon>Dalbergieae</taxon>
        <taxon>Pterocarpus clade</taxon>
        <taxon>Arachis</taxon>
    </lineage>
</organism>
<proteinExistence type="predicted"/>
<evidence type="ECO:0000313" key="2">
    <source>
        <dbReference type="EMBL" id="RYR53715.1"/>
    </source>
</evidence>
<dbReference type="AlphaFoldDB" id="A0A445CS74"/>
<dbReference type="EMBL" id="SDMP01000006">
    <property type="protein sequence ID" value="RYR53715.1"/>
    <property type="molecule type" value="Genomic_DNA"/>
</dbReference>
<keyword evidence="3" id="KW-1185">Reference proteome</keyword>
<dbReference type="Proteomes" id="UP000289738">
    <property type="component" value="Chromosome A06"/>
</dbReference>
<gene>
    <name evidence="2" type="ORF">Ahy_A06g028932</name>
</gene>
<protein>
    <submittedName>
        <fullName evidence="2">Uncharacterized protein</fullName>
    </submittedName>
</protein>
<evidence type="ECO:0000256" key="1">
    <source>
        <dbReference type="SAM" id="MobiDB-lite"/>
    </source>
</evidence>
<feature type="region of interest" description="Disordered" evidence="1">
    <location>
        <begin position="56"/>
        <end position="80"/>
    </location>
</feature>
<comment type="caution">
    <text evidence="2">The sequence shown here is derived from an EMBL/GenBank/DDBJ whole genome shotgun (WGS) entry which is preliminary data.</text>
</comment>
<name>A0A445CS74_ARAHY</name>
<feature type="compositionally biased region" description="Polar residues" evidence="1">
    <location>
        <begin position="69"/>
        <end position="80"/>
    </location>
</feature>
<accession>A0A445CS74</accession>